<dbReference type="EMBL" id="JARQXC010000036">
    <property type="protein sequence ID" value="MDL2334157.1"/>
    <property type="molecule type" value="Genomic_DNA"/>
</dbReference>
<accession>A0AAW7B5U6</accession>
<proteinExistence type="predicted"/>
<reference evidence="1" key="1">
    <citation type="journal article" date="2023" name="Front. Microbiol.">
        <title>Isolation of Brucella inopinata from a White's tree frog (Litoria caerulea): pose exotic frogs a potential risk to human health?</title>
        <authorList>
            <person name="Scholz H.C."/>
            <person name="Heckers K.O."/>
            <person name="Appelt S."/>
            <person name="Geier-Doemling D."/>
            <person name="Schlegel P."/>
            <person name="Wattam A.R."/>
        </authorList>
    </citation>
    <scope>NUCLEOTIDE SEQUENCE</scope>
    <source>
        <strain evidence="1">FO700662</strain>
    </source>
</reference>
<sequence length="121" mass="14056">MFEEINSIIDDYDREKNLRARELYQKFFEILRALDLSAQGVREGSAEHVRVCNEMGKIAERLQALNEVVCQFEQEKVSEHASDCPPTYVYGRGVNLNDGGDEALLAWLREHFPQTWPREQP</sequence>
<organism evidence="1 2">
    <name type="scientific">Brucella inopinata</name>
    <dbReference type="NCBI Taxonomy" id="1218315"/>
    <lineage>
        <taxon>Bacteria</taxon>
        <taxon>Pseudomonadati</taxon>
        <taxon>Pseudomonadota</taxon>
        <taxon>Alphaproteobacteria</taxon>
        <taxon>Hyphomicrobiales</taxon>
        <taxon>Brucellaceae</taxon>
        <taxon>Brucella/Ochrobactrum group</taxon>
        <taxon>Brucella</taxon>
    </lineage>
</organism>
<name>A0AAW7B5U6_9HYPH</name>
<dbReference type="Proteomes" id="UP001171122">
    <property type="component" value="Unassembled WGS sequence"/>
</dbReference>
<protein>
    <submittedName>
        <fullName evidence="1">Uncharacterized protein</fullName>
    </submittedName>
</protein>
<comment type="caution">
    <text evidence="1">The sequence shown here is derived from an EMBL/GenBank/DDBJ whole genome shotgun (WGS) entry which is preliminary data.</text>
</comment>
<gene>
    <name evidence="1" type="ORF">P8A28_14690</name>
</gene>
<evidence type="ECO:0000313" key="1">
    <source>
        <dbReference type="EMBL" id="MDL2334157.1"/>
    </source>
</evidence>
<evidence type="ECO:0000313" key="2">
    <source>
        <dbReference type="Proteomes" id="UP001171122"/>
    </source>
</evidence>
<dbReference type="RefSeq" id="WP_025200281.1">
    <property type="nucleotide sequence ID" value="NZ_JARQXC010000036.1"/>
</dbReference>
<keyword evidence="2" id="KW-1185">Reference proteome</keyword>
<dbReference type="AlphaFoldDB" id="A0AAW7B5U6"/>